<dbReference type="Gene3D" id="3.30.200.20">
    <property type="entry name" value="Phosphorylase Kinase, domain 1"/>
    <property type="match status" value="1"/>
</dbReference>
<keyword evidence="5" id="KW-0808">Transferase</keyword>
<dbReference type="Pfam" id="PF01657">
    <property type="entry name" value="Stress-antifung"/>
    <property type="match status" value="2"/>
</dbReference>
<feature type="region of interest" description="Disordered" evidence="17">
    <location>
        <begin position="676"/>
        <end position="698"/>
    </location>
</feature>
<evidence type="ECO:0000256" key="18">
    <source>
        <dbReference type="SAM" id="Phobius"/>
    </source>
</evidence>
<dbReference type="FunFam" id="3.30.430.20:FF:000016">
    <property type="entry name" value="Cysteine-rich receptor-like protein kinase 10"/>
    <property type="match status" value="1"/>
</dbReference>
<evidence type="ECO:0000256" key="19">
    <source>
        <dbReference type="SAM" id="SignalP"/>
    </source>
</evidence>
<evidence type="ECO:0000256" key="2">
    <source>
        <dbReference type="ARBA" id="ARBA00008536"/>
    </source>
</evidence>
<feature type="compositionally biased region" description="Low complexity" evidence="17">
    <location>
        <begin position="676"/>
        <end position="687"/>
    </location>
</feature>
<keyword evidence="10" id="KW-0418">Kinase</keyword>
<evidence type="ECO:0000259" key="20">
    <source>
        <dbReference type="PROSITE" id="PS50011"/>
    </source>
</evidence>
<keyword evidence="13 18" id="KW-0472">Membrane</keyword>
<evidence type="ECO:0000256" key="8">
    <source>
        <dbReference type="ARBA" id="ARBA00022737"/>
    </source>
</evidence>
<evidence type="ECO:0000256" key="1">
    <source>
        <dbReference type="ARBA" id="ARBA00004251"/>
    </source>
</evidence>
<keyword evidence="15" id="KW-0325">Glycoprotein</keyword>
<dbReference type="Gene3D" id="1.10.510.10">
    <property type="entry name" value="Transferase(Phosphotransferase) domain 1"/>
    <property type="match status" value="1"/>
</dbReference>
<keyword evidence="12 18" id="KW-1133">Transmembrane helix</keyword>
<protein>
    <recommendedName>
        <fullName evidence="24">Protein kinase domain-containing protein</fullName>
    </recommendedName>
</protein>
<dbReference type="SUPFAM" id="SSF56112">
    <property type="entry name" value="Protein kinase-like (PK-like)"/>
    <property type="match status" value="1"/>
</dbReference>
<keyword evidence="9 16" id="KW-0547">Nucleotide-binding</keyword>
<keyword evidence="7 19" id="KW-0732">Signal</keyword>
<evidence type="ECO:0008006" key="24">
    <source>
        <dbReference type="Google" id="ProtNLM"/>
    </source>
</evidence>
<accession>A0A4U6VIN6</accession>
<evidence type="ECO:0000256" key="4">
    <source>
        <dbReference type="ARBA" id="ARBA00022475"/>
    </source>
</evidence>
<dbReference type="PROSITE" id="PS00107">
    <property type="entry name" value="PROTEIN_KINASE_ATP"/>
    <property type="match status" value="1"/>
</dbReference>
<dbReference type="GO" id="GO:0005524">
    <property type="term" value="F:ATP binding"/>
    <property type="evidence" value="ECO:0007669"/>
    <property type="project" value="UniProtKB-UniRule"/>
</dbReference>
<feature type="signal peptide" evidence="19">
    <location>
        <begin position="1"/>
        <end position="27"/>
    </location>
</feature>
<feature type="domain" description="Gnk2-homologous" evidence="21">
    <location>
        <begin position="146"/>
        <end position="251"/>
    </location>
</feature>
<organism evidence="22 23">
    <name type="scientific">Setaria viridis</name>
    <name type="common">Green bristlegrass</name>
    <name type="synonym">Setaria italica subsp. viridis</name>
    <dbReference type="NCBI Taxonomy" id="4556"/>
    <lineage>
        <taxon>Eukaryota</taxon>
        <taxon>Viridiplantae</taxon>
        <taxon>Streptophyta</taxon>
        <taxon>Embryophyta</taxon>
        <taxon>Tracheophyta</taxon>
        <taxon>Spermatophyta</taxon>
        <taxon>Magnoliopsida</taxon>
        <taxon>Liliopsida</taxon>
        <taxon>Poales</taxon>
        <taxon>Poaceae</taxon>
        <taxon>PACMAD clade</taxon>
        <taxon>Panicoideae</taxon>
        <taxon>Panicodae</taxon>
        <taxon>Paniceae</taxon>
        <taxon>Cenchrinae</taxon>
        <taxon>Setaria</taxon>
    </lineage>
</organism>
<dbReference type="InterPro" id="IPR017441">
    <property type="entry name" value="Protein_kinase_ATP_BS"/>
</dbReference>
<evidence type="ECO:0000256" key="10">
    <source>
        <dbReference type="ARBA" id="ARBA00022777"/>
    </source>
</evidence>
<dbReference type="GO" id="GO:0004672">
    <property type="term" value="F:protein kinase activity"/>
    <property type="evidence" value="ECO:0007669"/>
    <property type="project" value="InterPro"/>
</dbReference>
<evidence type="ECO:0000256" key="9">
    <source>
        <dbReference type="ARBA" id="ARBA00022741"/>
    </source>
</evidence>
<dbReference type="InterPro" id="IPR000719">
    <property type="entry name" value="Prot_kinase_dom"/>
</dbReference>
<keyword evidence="11 16" id="KW-0067">ATP-binding</keyword>
<feature type="binding site" evidence="16">
    <location>
        <position position="375"/>
    </location>
    <ligand>
        <name>ATP</name>
        <dbReference type="ChEBI" id="CHEBI:30616"/>
    </ligand>
</feature>
<gene>
    <name evidence="22" type="ORF">SEVIR_3G400000v2</name>
</gene>
<comment type="subcellular location">
    <subcellularLocation>
        <location evidence="1">Cell membrane</location>
        <topology evidence="1">Single-pass type I membrane protein</topology>
    </subcellularLocation>
</comment>
<evidence type="ECO:0000256" key="15">
    <source>
        <dbReference type="ARBA" id="ARBA00023180"/>
    </source>
</evidence>
<name>A0A4U6VIN6_SETVI</name>
<dbReference type="SMART" id="SM00220">
    <property type="entry name" value="S_TKc"/>
    <property type="match status" value="1"/>
</dbReference>
<dbReference type="InterPro" id="IPR038408">
    <property type="entry name" value="GNK2_sf"/>
</dbReference>
<dbReference type="InterPro" id="IPR050528">
    <property type="entry name" value="L-type_Lectin-RKs"/>
</dbReference>
<dbReference type="GO" id="GO:0002229">
    <property type="term" value="P:defense response to oomycetes"/>
    <property type="evidence" value="ECO:0007669"/>
    <property type="project" value="UniProtKB-ARBA"/>
</dbReference>
<evidence type="ECO:0000256" key="7">
    <source>
        <dbReference type="ARBA" id="ARBA00022729"/>
    </source>
</evidence>
<feature type="compositionally biased region" description="Basic and acidic residues" evidence="17">
    <location>
        <begin position="688"/>
        <end position="698"/>
    </location>
</feature>
<evidence type="ECO:0000256" key="6">
    <source>
        <dbReference type="ARBA" id="ARBA00022692"/>
    </source>
</evidence>
<evidence type="ECO:0000256" key="13">
    <source>
        <dbReference type="ARBA" id="ARBA00023136"/>
    </source>
</evidence>
<dbReference type="InterPro" id="IPR008271">
    <property type="entry name" value="Ser/Thr_kinase_AS"/>
</dbReference>
<reference evidence="22" key="1">
    <citation type="submission" date="2019-03" db="EMBL/GenBank/DDBJ databases">
        <title>WGS assembly of Setaria viridis.</title>
        <authorList>
            <person name="Huang P."/>
            <person name="Jenkins J."/>
            <person name="Grimwood J."/>
            <person name="Barry K."/>
            <person name="Healey A."/>
            <person name="Mamidi S."/>
            <person name="Sreedasyam A."/>
            <person name="Shu S."/>
            <person name="Feldman M."/>
            <person name="Wu J."/>
            <person name="Yu Y."/>
            <person name="Chen C."/>
            <person name="Johnson J."/>
            <person name="Rokhsar D."/>
            <person name="Baxter I."/>
            <person name="Schmutz J."/>
            <person name="Brutnell T."/>
            <person name="Kellogg E."/>
        </authorList>
    </citation>
    <scope>NUCLEOTIDE SEQUENCE [LARGE SCALE GENOMIC DNA]</scope>
</reference>
<keyword evidence="6 18" id="KW-0812">Transmembrane</keyword>
<keyword evidence="14" id="KW-0675">Receptor</keyword>
<dbReference type="PROSITE" id="PS00108">
    <property type="entry name" value="PROTEIN_KINASE_ST"/>
    <property type="match status" value="1"/>
</dbReference>
<evidence type="ECO:0000256" key="14">
    <source>
        <dbReference type="ARBA" id="ARBA00023170"/>
    </source>
</evidence>
<keyword evidence="4" id="KW-1003">Cell membrane</keyword>
<evidence type="ECO:0000259" key="21">
    <source>
        <dbReference type="PROSITE" id="PS51473"/>
    </source>
</evidence>
<dbReference type="OMA" id="LYLNQEW"/>
<feature type="domain" description="Gnk2-homologous" evidence="21">
    <location>
        <begin position="32"/>
        <end position="136"/>
    </location>
</feature>
<dbReference type="GO" id="GO:0005886">
    <property type="term" value="C:plasma membrane"/>
    <property type="evidence" value="ECO:0007669"/>
    <property type="project" value="UniProtKB-SubCell"/>
</dbReference>
<evidence type="ECO:0000256" key="3">
    <source>
        <dbReference type="ARBA" id="ARBA00010217"/>
    </source>
</evidence>
<dbReference type="PROSITE" id="PS51473">
    <property type="entry name" value="GNK2"/>
    <property type="match status" value="2"/>
</dbReference>
<evidence type="ECO:0000256" key="16">
    <source>
        <dbReference type="PROSITE-ProRule" id="PRU10141"/>
    </source>
</evidence>
<keyword evidence="23" id="KW-1185">Reference proteome</keyword>
<dbReference type="EMBL" id="CM016554">
    <property type="protein sequence ID" value="TKW29511.1"/>
    <property type="molecule type" value="Genomic_DNA"/>
</dbReference>
<dbReference type="Gene3D" id="3.30.430.20">
    <property type="entry name" value="Gnk2 domain, C-X8-C-X2-C motif"/>
    <property type="match status" value="2"/>
</dbReference>
<feature type="domain" description="Protein kinase" evidence="20">
    <location>
        <begin position="346"/>
        <end position="648"/>
    </location>
</feature>
<comment type="similarity">
    <text evidence="2">In the N-terminal section; belongs to the leguminous lectin family.</text>
</comment>
<proteinExistence type="inferred from homology"/>
<dbReference type="InterPro" id="IPR002902">
    <property type="entry name" value="GNK2"/>
</dbReference>
<feature type="transmembrane region" description="Helical" evidence="18">
    <location>
        <begin position="281"/>
        <end position="302"/>
    </location>
</feature>
<evidence type="ECO:0000256" key="12">
    <source>
        <dbReference type="ARBA" id="ARBA00022989"/>
    </source>
</evidence>
<evidence type="ECO:0000256" key="17">
    <source>
        <dbReference type="SAM" id="MobiDB-lite"/>
    </source>
</evidence>
<dbReference type="Gramene" id="TKW29511">
    <property type="protein sequence ID" value="TKW29511"/>
    <property type="gene ID" value="SEVIR_3G400000v2"/>
</dbReference>
<dbReference type="CDD" id="cd23509">
    <property type="entry name" value="Gnk2-like"/>
    <property type="match status" value="2"/>
</dbReference>
<evidence type="ECO:0000313" key="22">
    <source>
        <dbReference type="EMBL" id="TKW29511.1"/>
    </source>
</evidence>
<evidence type="ECO:0000313" key="23">
    <source>
        <dbReference type="Proteomes" id="UP000298652"/>
    </source>
</evidence>
<dbReference type="FunFam" id="3.30.430.20:FF:000024">
    <property type="entry name" value="L-type lectin-domain containing receptor kinase IX.1"/>
    <property type="match status" value="1"/>
</dbReference>
<comment type="similarity">
    <text evidence="3">In the C-terminal section; belongs to the protein kinase superfamily. Ser/Thr protein kinase family.</text>
</comment>
<dbReference type="Pfam" id="PF00069">
    <property type="entry name" value="Pkinase"/>
    <property type="match status" value="1"/>
</dbReference>
<feature type="chain" id="PRO_5020348544" description="Protein kinase domain-containing protein" evidence="19">
    <location>
        <begin position="28"/>
        <end position="698"/>
    </location>
</feature>
<dbReference type="PANTHER" id="PTHR27007">
    <property type="match status" value="1"/>
</dbReference>
<dbReference type="FunFam" id="3.30.200.20:FF:000168">
    <property type="entry name" value="L-type lectin-domain containing receptor kinase IX.1"/>
    <property type="match status" value="1"/>
</dbReference>
<dbReference type="AlphaFoldDB" id="A0A4U6VIN6"/>
<sequence>MASRFFFLVVAVVARLCSAAMATGGRADDILRPWPPDCSTADNYTADSQYKKNLDQLLAALPAAAGDNGWFYQGSAGAGTDDEVFGLIMCYADHNATACLDCLSRAPAGIATVCPGSRNVRAMYDACVLRYSAAPIPATADLSYLHSVNGTVRGVPVGVTSESARAAWVALMSELTGGVAGSPLRLANGSTPYSGSQAMYGLAQCTRDLNASECSSCVSSYTDRLGDLFPNNTGGAIKGYSCYLRYQVGVLDITLPPAPTPPAISVGPSSSSKSADHSKTIGILIGVFVGSSLIALVFFMRLPRRKREKSKLVDEEAAREMDDEFEEGTGPKQFRYSELAMATDYFSDKRKLGEGGFGSVYRGYIKEMDLHVAIKRVSKGSKQGRKEYASEVRIISLLRHRNLVQLIGWCHGGGELLLVYELMPNGSLDTHLYSARDGALLPWPLRHEIVLGLGSALLYLHQDWEQCVLHRDIKPSNVMLDASFHAKLGDFGLARLVGHGRRSHTTVIAGTLGYIDPDCMITGRASTETDVYSFGVVLLEIACGRRPLVAVSRSHREEDVMSRPLVARHGEDGREEDVIHIVQWVWEFYGRGAILDAADARLKGEFDASEMETVMVVGLWCAQPDRSLRPSIRQAVNVLRREVPPPSLPAGMPVPIFLSPPNTLYYTSSVATMGGSTSTSTSTTASAPDKEKCSAKLI</sequence>
<dbReference type="FunFam" id="1.10.510.10:FF:000240">
    <property type="entry name" value="Lectin-domain containing receptor kinase A4.3"/>
    <property type="match status" value="1"/>
</dbReference>
<evidence type="ECO:0000256" key="11">
    <source>
        <dbReference type="ARBA" id="ARBA00022840"/>
    </source>
</evidence>
<keyword evidence="8" id="KW-0677">Repeat</keyword>
<dbReference type="InterPro" id="IPR011009">
    <property type="entry name" value="Kinase-like_dom_sf"/>
</dbReference>
<dbReference type="Proteomes" id="UP000298652">
    <property type="component" value="Chromosome 3"/>
</dbReference>
<dbReference type="PROSITE" id="PS50011">
    <property type="entry name" value="PROTEIN_KINASE_DOM"/>
    <property type="match status" value="1"/>
</dbReference>
<evidence type="ECO:0000256" key="5">
    <source>
        <dbReference type="ARBA" id="ARBA00022679"/>
    </source>
</evidence>